<evidence type="ECO:0000256" key="2">
    <source>
        <dbReference type="SAM" id="Phobius"/>
    </source>
</evidence>
<dbReference type="GO" id="GO:0006355">
    <property type="term" value="P:regulation of DNA-templated transcription"/>
    <property type="evidence" value="ECO:0007669"/>
    <property type="project" value="InterPro"/>
</dbReference>
<dbReference type="eggNOG" id="COG2197">
    <property type="taxonomic scope" value="Bacteria"/>
</dbReference>
<reference evidence="5 6" key="1">
    <citation type="submission" date="2014-04" db="EMBL/GenBank/DDBJ databases">
        <title>Aquimarina sp. 22II-S11-z7 Genome Sequencing.</title>
        <authorList>
            <person name="Lai Q."/>
        </authorList>
    </citation>
    <scope>NUCLEOTIDE SEQUENCE [LARGE SCALE GENOMIC DNA]</scope>
    <source>
        <strain evidence="5 6">22II-S11-z7</strain>
    </source>
</reference>
<feature type="domain" description="7TM-DISM receptor extracellular" evidence="3">
    <location>
        <begin position="202"/>
        <end position="394"/>
    </location>
</feature>
<accession>A0A023C0C2</accession>
<evidence type="ECO:0000313" key="6">
    <source>
        <dbReference type="Proteomes" id="UP000023541"/>
    </source>
</evidence>
<dbReference type="Pfam" id="PF07696">
    <property type="entry name" value="7TMR-DISMED2"/>
    <property type="match status" value="1"/>
</dbReference>
<dbReference type="SUPFAM" id="SSF46894">
    <property type="entry name" value="C-terminal effector domain of the bipartite response regulators"/>
    <property type="match status" value="1"/>
</dbReference>
<dbReference type="STRING" id="1317122.ATO12_03040"/>
<feature type="transmembrane region" description="Helical" evidence="2">
    <location>
        <begin position="323"/>
        <end position="341"/>
    </location>
</feature>
<dbReference type="Gene3D" id="1.10.10.10">
    <property type="entry name" value="Winged helix-like DNA-binding domain superfamily/Winged helix DNA-binding domain"/>
    <property type="match status" value="1"/>
</dbReference>
<feature type="transmembrane region" description="Helical" evidence="2">
    <location>
        <begin position="348"/>
        <end position="366"/>
    </location>
</feature>
<dbReference type="Gene3D" id="2.60.40.2380">
    <property type="match status" value="1"/>
</dbReference>
<dbReference type="PROSITE" id="PS51257">
    <property type="entry name" value="PROKAR_LIPOPROTEIN"/>
    <property type="match status" value="1"/>
</dbReference>
<dbReference type="RefSeq" id="WP_034238455.1">
    <property type="nucleotide sequence ID" value="NZ_AQRA01000001.1"/>
</dbReference>
<evidence type="ECO:0000259" key="4">
    <source>
        <dbReference type="Pfam" id="PF07696"/>
    </source>
</evidence>
<feature type="transmembrane region" description="Helical" evidence="2">
    <location>
        <begin position="378"/>
        <end position="398"/>
    </location>
</feature>
<evidence type="ECO:0000256" key="1">
    <source>
        <dbReference type="SAM" id="Coils"/>
    </source>
</evidence>
<gene>
    <name evidence="5" type="ORF">ATO12_03040</name>
</gene>
<comment type="caution">
    <text evidence="5">The sequence shown here is derived from an EMBL/GenBank/DDBJ whole genome shotgun (WGS) entry which is preliminary data.</text>
</comment>
<feature type="coiled-coil region" evidence="1">
    <location>
        <begin position="423"/>
        <end position="464"/>
    </location>
</feature>
<keyword evidence="1" id="KW-0175">Coiled coil</keyword>
<dbReference type="Proteomes" id="UP000023541">
    <property type="component" value="Unassembled WGS sequence"/>
</dbReference>
<dbReference type="Pfam" id="PF07695">
    <property type="entry name" value="7TMR-DISM_7TM"/>
    <property type="match status" value="1"/>
</dbReference>
<feature type="transmembrane region" description="Helical" evidence="2">
    <location>
        <begin position="227"/>
        <end position="247"/>
    </location>
</feature>
<feature type="domain" description="7TM-DISM receptor extracellular" evidence="4">
    <location>
        <begin position="51"/>
        <end position="167"/>
    </location>
</feature>
<feature type="transmembrane region" description="Helical" evidence="2">
    <location>
        <begin position="12"/>
        <end position="30"/>
    </location>
</feature>
<feature type="transmembrane region" description="Helical" evidence="2">
    <location>
        <begin position="253"/>
        <end position="273"/>
    </location>
</feature>
<dbReference type="InterPro" id="IPR036388">
    <property type="entry name" value="WH-like_DNA-bd_sf"/>
</dbReference>
<evidence type="ECO:0000259" key="3">
    <source>
        <dbReference type="Pfam" id="PF07695"/>
    </source>
</evidence>
<dbReference type="AlphaFoldDB" id="A0A023C0C2"/>
<protein>
    <recommendedName>
        <fullName evidence="7">HTH luxR-type domain-containing protein</fullName>
    </recommendedName>
</protein>
<proteinExistence type="predicted"/>
<keyword evidence="2" id="KW-0812">Transmembrane</keyword>
<name>A0A023C0C2_9FLAO</name>
<evidence type="ECO:0008006" key="7">
    <source>
        <dbReference type="Google" id="ProtNLM"/>
    </source>
</evidence>
<organism evidence="5 6">
    <name type="scientific">Aquimarina atlantica</name>
    <dbReference type="NCBI Taxonomy" id="1317122"/>
    <lineage>
        <taxon>Bacteria</taxon>
        <taxon>Pseudomonadati</taxon>
        <taxon>Bacteroidota</taxon>
        <taxon>Flavobacteriia</taxon>
        <taxon>Flavobacteriales</taxon>
        <taxon>Flavobacteriaceae</taxon>
        <taxon>Aquimarina</taxon>
    </lineage>
</organism>
<sequence>MTAKQIFKTTSIPVGLFFFLIFSCIISGYAQKYRLTDDILEKEYLDDTVLFVFEDTTASLSFEHISAENFQHHFTPRKDGFAYHSNATIWLKFTIENTSDIRRDFVIFSNDWDIQFFTKNKGNNFFTERQGVLPNNFNNKLYSGENADGKILDYLLPNTHRTYYIKMPGALYDVSFKSFDFVYISDRAVVKEKALFDLWSSSIYVGVLFLVLLANLYLMITAFKKSYIFYAFYSISHVLFFTGYYQIPTLLSFTWPISHSIFLPITASLYLLFVHNYLKIQKYNKIVSGVFKGYIVLAILAVMLLFYLSLTDMTAYYSVLPKVNITNLMFLLVSTFLIMVIPGKFKYFILLGTLFIAIGATITWITQYNDDMVQTFSYSIAGNAIEKIIFLFGIFYLHNQEQNAAKVKLLSAQKQLELSTQQLNNFSNSIREKNKLIEAFEQQIEKSTNTLPQKEENLQQLTKSIILTEEDWEDFKKLYEEVHPNFFYTLKSKYPKLTNAEIRMIALLKLHLSNKEIAGMLGINSDSVIKTKYRLKKKISNTENSDIDTIIDSL</sequence>
<keyword evidence="2" id="KW-1133">Transmembrane helix</keyword>
<feature type="transmembrane region" description="Helical" evidence="2">
    <location>
        <begin position="294"/>
        <end position="317"/>
    </location>
</feature>
<dbReference type="InterPro" id="IPR011623">
    <property type="entry name" value="7TMR_DISM_rcpt_extracell_dom1"/>
</dbReference>
<dbReference type="GO" id="GO:0003677">
    <property type="term" value="F:DNA binding"/>
    <property type="evidence" value="ECO:0007669"/>
    <property type="project" value="InterPro"/>
</dbReference>
<dbReference type="InterPro" id="IPR016032">
    <property type="entry name" value="Sig_transdc_resp-reg_C-effctor"/>
</dbReference>
<dbReference type="InterPro" id="IPR011622">
    <property type="entry name" value="7TMR_DISM_rcpt_extracell_dom2"/>
</dbReference>
<keyword evidence="6" id="KW-1185">Reference proteome</keyword>
<feature type="transmembrane region" description="Helical" evidence="2">
    <location>
        <begin position="201"/>
        <end position="220"/>
    </location>
</feature>
<dbReference type="EMBL" id="AQRA01000001">
    <property type="protein sequence ID" value="EZH75777.1"/>
    <property type="molecule type" value="Genomic_DNA"/>
</dbReference>
<keyword evidence="2" id="KW-0472">Membrane</keyword>
<evidence type="ECO:0000313" key="5">
    <source>
        <dbReference type="EMBL" id="EZH75777.1"/>
    </source>
</evidence>
<dbReference type="OrthoDB" id="1090267at2"/>